<reference evidence="1 2" key="1">
    <citation type="journal article" date="2018" name="Nat. Ecol. Evol.">
        <title>Pezizomycetes genomes reveal the molecular basis of ectomycorrhizal truffle lifestyle.</title>
        <authorList>
            <person name="Murat C."/>
            <person name="Payen T."/>
            <person name="Noel B."/>
            <person name="Kuo A."/>
            <person name="Morin E."/>
            <person name="Chen J."/>
            <person name="Kohler A."/>
            <person name="Krizsan K."/>
            <person name="Balestrini R."/>
            <person name="Da Silva C."/>
            <person name="Montanini B."/>
            <person name="Hainaut M."/>
            <person name="Levati E."/>
            <person name="Barry K.W."/>
            <person name="Belfiori B."/>
            <person name="Cichocki N."/>
            <person name="Clum A."/>
            <person name="Dockter R.B."/>
            <person name="Fauchery L."/>
            <person name="Guy J."/>
            <person name="Iotti M."/>
            <person name="Le Tacon F."/>
            <person name="Lindquist E.A."/>
            <person name="Lipzen A."/>
            <person name="Malagnac F."/>
            <person name="Mello A."/>
            <person name="Molinier V."/>
            <person name="Miyauchi S."/>
            <person name="Poulain J."/>
            <person name="Riccioni C."/>
            <person name="Rubini A."/>
            <person name="Sitrit Y."/>
            <person name="Splivallo R."/>
            <person name="Traeger S."/>
            <person name="Wang M."/>
            <person name="Zifcakova L."/>
            <person name="Wipf D."/>
            <person name="Zambonelli A."/>
            <person name="Paolocci F."/>
            <person name="Nowrousian M."/>
            <person name="Ottonello S."/>
            <person name="Baldrian P."/>
            <person name="Spatafora J.W."/>
            <person name="Henrissat B."/>
            <person name="Nagy L.G."/>
            <person name="Aury J.M."/>
            <person name="Wincker P."/>
            <person name="Grigoriev I.V."/>
            <person name="Bonfante P."/>
            <person name="Martin F.M."/>
        </authorList>
    </citation>
    <scope>NUCLEOTIDE SEQUENCE [LARGE SCALE GENOMIC DNA]</scope>
    <source>
        <strain evidence="1 2">120613-1</strain>
    </source>
</reference>
<accession>A0A3N4J9T7</accession>
<evidence type="ECO:0000313" key="2">
    <source>
        <dbReference type="Proteomes" id="UP000276215"/>
    </source>
</evidence>
<protein>
    <submittedName>
        <fullName evidence="1">Uncharacterized protein</fullName>
    </submittedName>
</protein>
<dbReference type="Proteomes" id="UP000276215">
    <property type="component" value="Unassembled WGS sequence"/>
</dbReference>
<dbReference type="EMBL" id="ML120430">
    <property type="protein sequence ID" value="RPA95042.1"/>
    <property type="molecule type" value="Genomic_DNA"/>
</dbReference>
<name>A0A3N4J9T7_9PEZI</name>
<keyword evidence="2" id="KW-1185">Reference proteome</keyword>
<proteinExistence type="predicted"/>
<organism evidence="1 2">
    <name type="scientific">Choiromyces venosus 120613-1</name>
    <dbReference type="NCBI Taxonomy" id="1336337"/>
    <lineage>
        <taxon>Eukaryota</taxon>
        <taxon>Fungi</taxon>
        <taxon>Dikarya</taxon>
        <taxon>Ascomycota</taxon>
        <taxon>Pezizomycotina</taxon>
        <taxon>Pezizomycetes</taxon>
        <taxon>Pezizales</taxon>
        <taxon>Tuberaceae</taxon>
        <taxon>Choiromyces</taxon>
    </lineage>
</organism>
<gene>
    <name evidence="1" type="ORF">L873DRAFT_1813408</name>
</gene>
<evidence type="ECO:0000313" key="1">
    <source>
        <dbReference type="EMBL" id="RPA95042.1"/>
    </source>
</evidence>
<sequence>MPSLYSTGVELTHPGPDLANYTSFCGTTRGHKGSGLNEGDLIRCPIRSSDRPFSKIVVQYILSNCCYHAGMHAH</sequence>
<dbReference type="AlphaFoldDB" id="A0A3N4J9T7"/>